<proteinExistence type="predicted"/>
<evidence type="ECO:0000313" key="2">
    <source>
        <dbReference type="Proteomes" id="UP000831113"/>
    </source>
</evidence>
<dbReference type="RefSeq" id="WP_243803179.1">
    <property type="nucleotide sequence ID" value="NZ_CP094671.1"/>
</dbReference>
<organism evidence="1 2">
    <name type="scientific">Hymenobacter tibetensis</name>
    <dbReference type="NCBI Taxonomy" id="497967"/>
    <lineage>
        <taxon>Bacteria</taxon>
        <taxon>Pseudomonadati</taxon>
        <taxon>Bacteroidota</taxon>
        <taxon>Cytophagia</taxon>
        <taxon>Cytophagales</taxon>
        <taxon>Hymenobacteraceae</taxon>
        <taxon>Hymenobacter</taxon>
    </lineage>
</organism>
<evidence type="ECO:0000313" key="1">
    <source>
        <dbReference type="EMBL" id="UOG77408.1"/>
    </source>
</evidence>
<keyword evidence="2" id="KW-1185">Reference proteome</keyword>
<dbReference type="Proteomes" id="UP000831113">
    <property type="component" value="Plasmid unnamed2"/>
</dbReference>
<accession>A0ABY4DBC7</accession>
<protein>
    <submittedName>
        <fullName evidence="1">Uncharacterized protein</fullName>
    </submittedName>
</protein>
<name>A0ABY4DBC7_9BACT</name>
<sequence length="142" mass="16082">MGPIITWEELQLLDEADNSRSAFAPYTENELQKLLQQAQDPQRLLLLAELLVAAVTDWPFYHLKQPADLVAALQQELGDPLTAERLRLHATGLRQTDRWKVEALRSLLLVLEHAPGYLVEPPLTLPRILAQLTPHWRAALPS</sequence>
<dbReference type="EMBL" id="CP094671">
    <property type="protein sequence ID" value="UOG77408.1"/>
    <property type="molecule type" value="Genomic_DNA"/>
</dbReference>
<geneLocation type="plasmid" evidence="1 2">
    <name>unnamed2</name>
</geneLocation>
<reference evidence="1 2" key="1">
    <citation type="submission" date="2022-03" db="EMBL/GenBank/DDBJ databases">
        <title>Hymenobactersp. isolated from the air.</title>
        <authorList>
            <person name="Won M."/>
            <person name="Kwon S.-W."/>
        </authorList>
    </citation>
    <scope>NUCLEOTIDE SEQUENCE [LARGE SCALE GENOMIC DNA]</scope>
    <source>
        <strain evidence="1 2">KACC 21982</strain>
        <plasmid evidence="1 2">unnamed2</plasmid>
    </source>
</reference>
<gene>
    <name evidence="1" type="ORF">MTX78_23990</name>
</gene>
<keyword evidence="1" id="KW-0614">Plasmid</keyword>